<sequence length="306" mass="34303">MLDNFISIHDLTLYQFSKILDISREIKDNPHRFRNKLKGKILAMIFQKPSLRTRMTFEVGMLQLGGEAVYLSPSDIQIGTRETVYDMGKNLERWVEAIMIRTFAHQNVIDLAQACHIPVINALTDLLHPCQAMADFFTLKEKRGDLANFKLAYVGDGNNVCHSLLSAAAKAGSKMSVATPPGYAPDPEIRKQAEEDGKETGASFSFTNDPSEAVENADAIYTDTWASMGQEQEKEKRGEIFAPFQVNKSLMAKAKEDVFFMHCLPAHRGEEVTDDVIDSSQSLVYDQAENRLHVQKVIMLSLLGKK</sequence>
<dbReference type="NCBIfam" id="NF001986">
    <property type="entry name" value="PRK00779.1"/>
    <property type="match status" value="1"/>
</dbReference>
<dbReference type="PANTHER" id="PTHR45753">
    <property type="entry name" value="ORNITHINE CARBAMOYLTRANSFERASE, MITOCHONDRIAL"/>
    <property type="match status" value="1"/>
</dbReference>
<dbReference type="PANTHER" id="PTHR45753:SF3">
    <property type="entry name" value="ORNITHINE TRANSCARBAMYLASE, MITOCHONDRIAL"/>
    <property type="match status" value="1"/>
</dbReference>
<dbReference type="EMBL" id="LAZR01008933">
    <property type="protein sequence ID" value="KKM75681.1"/>
    <property type="molecule type" value="Genomic_DNA"/>
</dbReference>
<feature type="region of interest" description="Disordered" evidence="5">
    <location>
        <begin position="176"/>
        <end position="209"/>
    </location>
</feature>
<feature type="domain" description="Aspartate/ornithine carbamoyltransferase Asp/Orn-binding" evidence="6">
    <location>
        <begin position="148"/>
        <end position="301"/>
    </location>
</feature>
<evidence type="ECO:0000259" key="6">
    <source>
        <dbReference type="Pfam" id="PF00185"/>
    </source>
</evidence>
<keyword evidence="3" id="KW-0808">Transferase</keyword>
<dbReference type="InterPro" id="IPR006131">
    <property type="entry name" value="Asp_carbamoyltransf_Asp/Orn-bd"/>
</dbReference>
<comment type="caution">
    <text evidence="8">The sequence shown here is derived from an EMBL/GenBank/DDBJ whole genome shotgun (WGS) entry which is preliminary data.</text>
</comment>
<feature type="domain" description="Aspartate/ornithine carbamoyltransferase carbamoyl-P binding" evidence="7">
    <location>
        <begin position="4"/>
        <end position="141"/>
    </location>
</feature>
<dbReference type="PRINTS" id="PR00100">
    <property type="entry name" value="AOTCASE"/>
</dbReference>
<accession>A0A0F9KLM6</accession>
<evidence type="ECO:0000256" key="5">
    <source>
        <dbReference type="SAM" id="MobiDB-lite"/>
    </source>
</evidence>
<evidence type="ECO:0000313" key="8">
    <source>
        <dbReference type="EMBL" id="KKM75681.1"/>
    </source>
</evidence>
<dbReference type="GO" id="GO:0016597">
    <property type="term" value="F:amino acid binding"/>
    <property type="evidence" value="ECO:0007669"/>
    <property type="project" value="InterPro"/>
</dbReference>
<dbReference type="FunFam" id="3.40.50.1370:FF:000008">
    <property type="entry name" value="Ornithine carbamoyltransferase"/>
    <property type="match status" value="1"/>
</dbReference>
<dbReference type="SUPFAM" id="SSF53671">
    <property type="entry name" value="Aspartate/ornithine carbamoyltransferase"/>
    <property type="match status" value="1"/>
</dbReference>
<dbReference type="Pfam" id="PF02729">
    <property type="entry name" value="OTCace_N"/>
    <property type="match status" value="1"/>
</dbReference>
<name>A0A0F9KLM6_9ZZZZ</name>
<proteinExistence type="inferred from homology"/>
<dbReference type="Gene3D" id="3.40.50.1370">
    <property type="entry name" value="Aspartate/ornithine carbamoyltransferase"/>
    <property type="match status" value="2"/>
</dbReference>
<dbReference type="NCBIfam" id="TIGR00658">
    <property type="entry name" value="orni_carb_tr"/>
    <property type="match status" value="1"/>
</dbReference>
<evidence type="ECO:0000256" key="2">
    <source>
        <dbReference type="ARBA" id="ARBA00013007"/>
    </source>
</evidence>
<dbReference type="PRINTS" id="PR00102">
    <property type="entry name" value="OTCASE"/>
</dbReference>
<dbReference type="InterPro" id="IPR024904">
    <property type="entry name" value="OTCase_ArgI"/>
</dbReference>
<dbReference type="HAMAP" id="MF_01109">
    <property type="entry name" value="OTCase"/>
    <property type="match status" value="1"/>
</dbReference>
<gene>
    <name evidence="8" type="ORF">LCGC14_1387770</name>
</gene>
<dbReference type="InterPro" id="IPR036901">
    <property type="entry name" value="Asp/Orn_carbamoylTrfase_sf"/>
</dbReference>
<dbReference type="InterPro" id="IPR002292">
    <property type="entry name" value="Orn/put_carbamltrans"/>
</dbReference>
<evidence type="ECO:0000256" key="1">
    <source>
        <dbReference type="ARBA" id="ARBA00007805"/>
    </source>
</evidence>
<dbReference type="Pfam" id="PF00185">
    <property type="entry name" value="OTCace"/>
    <property type="match status" value="1"/>
</dbReference>
<organism evidence="8">
    <name type="scientific">marine sediment metagenome</name>
    <dbReference type="NCBI Taxonomy" id="412755"/>
    <lineage>
        <taxon>unclassified sequences</taxon>
        <taxon>metagenomes</taxon>
        <taxon>ecological metagenomes</taxon>
    </lineage>
</organism>
<dbReference type="GO" id="GO:0042450">
    <property type="term" value="P:L-arginine biosynthetic process via ornithine"/>
    <property type="evidence" value="ECO:0007669"/>
    <property type="project" value="TreeGrafter"/>
</dbReference>
<dbReference type="AlphaFoldDB" id="A0A0F9KLM6"/>
<dbReference type="EC" id="2.1.3.3" evidence="2"/>
<dbReference type="GO" id="GO:0004585">
    <property type="term" value="F:ornithine carbamoyltransferase activity"/>
    <property type="evidence" value="ECO:0007669"/>
    <property type="project" value="UniProtKB-EC"/>
</dbReference>
<comment type="catalytic activity">
    <reaction evidence="4">
        <text>carbamoyl phosphate + L-ornithine = L-citrulline + phosphate + H(+)</text>
        <dbReference type="Rhea" id="RHEA:19513"/>
        <dbReference type="ChEBI" id="CHEBI:15378"/>
        <dbReference type="ChEBI" id="CHEBI:43474"/>
        <dbReference type="ChEBI" id="CHEBI:46911"/>
        <dbReference type="ChEBI" id="CHEBI:57743"/>
        <dbReference type="ChEBI" id="CHEBI:58228"/>
        <dbReference type="EC" id="2.1.3.3"/>
    </reaction>
</comment>
<reference evidence="8" key="1">
    <citation type="journal article" date="2015" name="Nature">
        <title>Complex archaea that bridge the gap between prokaryotes and eukaryotes.</title>
        <authorList>
            <person name="Spang A."/>
            <person name="Saw J.H."/>
            <person name="Jorgensen S.L."/>
            <person name="Zaremba-Niedzwiedzka K."/>
            <person name="Martijn J."/>
            <person name="Lind A.E."/>
            <person name="van Eijk R."/>
            <person name="Schleper C."/>
            <person name="Guy L."/>
            <person name="Ettema T.J."/>
        </authorList>
    </citation>
    <scope>NUCLEOTIDE SEQUENCE</scope>
</reference>
<dbReference type="InterPro" id="IPR006130">
    <property type="entry name" value="Asp/Orn_carbamoylTrfase"/>
</dbReference>
<evidence type="ECO:0000259" key="7">
    <source>
        <dbReference type="Pfam" id="PF02729"/>
    </source>
</evidence>
<feature type="compositionally biased region" description="Basic and acidic residues" evidence="5">
    <location>
        <begin position="187"/>
        <end position="199"/>
    </location>
</feature>
<comment type="similarity">
    <text evidence="1">Belongs to the aspartate/ornithine carbamoyltransferase superfamily. OTCase family.</text>
</comment>
<evidence type="ECO:0000256" key="3">
    <source>
        <dbReference type="ARBA" id="ARBA00022679"/>
    </source>
</evidence>
<dbReference type="GO" id="GO:0019240">
    <property type="term" value="P:citrulline biosynthetic process"/>
    <property type="evidence" value="ECO:0007669"/>
    <property type="project" value="TreeGrafter"/>
</dbReference>
<evidence type="ECO:0000256" key="4">
    <source>
        <dbReference type="ARBA" id="ARBA00048772"/>
    </source>
</evidence>
<dbReference type="InterPro" id="IPR006132">
    <property type="entry name" value="Asp/Orn_carbamoyltranf_P-bd"/>
</dbReference>
<protein>
    <recommendedName>
        <fullName evidence="2">ornithine carbamoyltransferase</fullName>
        <ecNumber evidence="2">2.1.3.3</ecNumber>
    </recommendedName>
</protein>